<protein>
    <recommendedName>
        <fullName evidence="17">Vesicle-associated membrane protein 7</fullName>
    </recommendedName>
</protein>
<keyword evidence="5 11" id="KW-1133">Transmembrane helix</keyword>
<dbReference type="Gene3D" id="3.30.450.50">
    <property type="entry name" value="Longin domain"/>
    <property type="match status" value="1"/>
</dbReference>
<evidence type="ECO:0000256" key="4">
    <source>
        <dbReference type="ARBA" id="ARBA00022927"/>
    </source>
</evidence>
<dbReference type="PANTHER" id="PTHR21136">
    <property type="entry name" value="SNARE PROTEINS"/>
    <property type="match status" value="1"/>
</dbReference>
<keyword evidence="3 11" id="KW-0812">Transmembrane</keyword>
<feature type="transmembrane region" description="Helical" evidence="11">
    <location>
        <begin position="190"/>
        <end position="214"/>
    </location>
</feature>
<dbReference type="SMART" id="SM01270">
    <property type="entry name" value="Longin"/>
    <property type="match status" value="1"/>
</dbReference>
<evidence type="ECO:0000256" key="11">
    <source>
        <dbReference type="SAM" id="Phobius"/>
    </source>
</evidence>
<dbReference type="GO" id="GO:0016192">
    <property type="term" value="P:vesicle-mediated transport"/>
    <property type="evidence" value="ECO:0007669"/>
    <property type="project" value="InterPro"/>
</dbReference>
<evidence type="ECO:0000313" key="16">
    <source>
        <dbReference type="Proteomes" id="UP001408789"/>
    </source>
</evidence>
<evidence type="ECO:0000256" key="10">
    <source>
        <dbReference type="PROSITE-ProRule" id="PRU00290"/>
    </source>
</evidence>
<dbReference type="PROSITE" id="PS50892">
    <property type="entry name" value="V_SNARE"/>
    <property type="match status" value="1"/>
</dbReference>
<keyword evidence="10" id="KW-0175">Coiled coil</keyword>
<dbReference type="CDD" id="cd15843">
    <property type="entry name" value="R-SNARE"/>
    <property type="match status" value="1"/>
</dbReference>
<dbReference type="GO" id="GO:0015031">
    <property type="term" value="P:protein transport"/>
    <property type="evidence" value="ECO:0007669"/>
    <property type="project" value="UniProtKB-KW"/>
</dbReference>
<dbReference type="PROSITE" id="PS50859">
    <property type="entry name" value="LONGIN"/>
    <property type="match status" value="1"/>
</dbReference>
<dbReference type="PANTHER" id="PTHR21136:SF172">
    <property type="entry name" value="VESICLE-ASSOCIATED MEMBRANE PROTEIN 711-RELATED"/>
    <property type="match status" value="1"/>
</dbReference>
<evidence type="ECO:0000256" key="1">
    <source>
        <dbReference type="ARBA" id="ARBA00008025"/>
    </source>
</evidence>
<name>A0AAP0HCT2_9ASTR</name>
<dbReference type="InterPro" id="IPR011012">
    <property type="entry name" value="Longin-like_dom_sf"/>
</dbReference>
<evidence type="ECO:0000259" key="13">
    <source>
        <dbReference type="PROSITE" id="PS50859"/>
    </source>
</evidence>
<evidence type="ECO:0000256" key="3">
    <source>
        <dbReference type="ARBA" id="ARBA00022692"/>
    </source>
</evidence>
<dbReference type="Gene3D" id="1.20.5.110">
    <property type="match status" value="1"/>
</dbReference>
<organism evidence="15 16">
    <name type="scientific">Deinandra increscens subsp. villosa</name>
    <dbReference type="NCBI Taxonomy" id="3103831"/>
    <lineage>
        <taxon>Eukaryota</taxon>
        <taxon>Viridiplantae</taxon>
        <taxon>Streptophyta</taxon>
        <taxon>Embryophyta</taxon>
        <taxon>Tracheophyta</taxon>
        <taxon>Spermatophyta</taxon>
        <taxon>Magnoliopsida</taxon>
        <taxon>eudicotyledons</taxon>
        <taxon>Gunneridae</taxon>
        <taxon>Pentapetalae</taxon>
        <taxon>asterids</taxon>
        <taxon>campanulids</taxon>
        <taxon>Asterales</taxon>
        <taxon>Asteraceae</taxon>
        <taxon>Asteroideae</taxon>
        <taxon>Heliantheae alliance</taxon>
        <taxon>Madieae</taxon>
        <taxon>Madiinae</taxon>
        <taxon>Deinandra</taxon>
    </lineage>
</organism>
<proteinExistence type="inferred from homology"/>
<evidence type="ECO:0000256" key="5">
    <source>
        <dbReference type="ARBA" id="ARBA00022989"/>
    </source>
</evidence>
<dbReference type="FunFam" id="1.20.5.110:FF:000004">
    <property type="entry name" value="Vesicle-associated membrane protein 7"/>
    <property type="match status" value="1"/>
</dbReference>
<dbReference type="Proteomes" id="UP001408789">
    <property type="component" value="Unassembled WGS sequence"/>
</dbReference>
<dbReference type="PRINTS" id="PR00219">
    <property type="entry name" value="SYNAPTOBREVN"/>
</dbReference>
<keyword evidence="16" id="KW-1185">Reference proteome</keyword>
<dbReference type="CDD" id="cd14824">
    <property type="entry name" value="Longin"/>
    <property type="match status" value="1"/>
</dbReference>
<dbReference type="Pfam" id="PF00957">
    <property type="entry name" value="Synaptobrevin"/>
    <property type="match status" value="1"/>
</dbReference>
<dbReference type="AlphaFoldDB" id="A0AAP0HCT2"/>
<dbReference type="InterPro" id="IPR001388">
    <property type="entry name" value="Synaptobrevin-like"/>
</dbReference>
<evidence type="ECO:0000256" key="12">
    <source>
        <dbReference type="SAM" id="SignalP"/>
    </source>
</evidence>
<evidence type="ECO:0000256" key="9">
    <source>
        <dbReference type="ARBA" id="ARBA00060379"/>
    </source>
</evidence>
<dbReference type="SUPFAM" id="SSF64356">
    <property type="entry name" value="SNARE-like"/>
    <property type="match status" value="1"/>
</dbReference>
<comment type="subcellular location">
    <subcellularLocation>
        <location evidence="8">Prevacuolar compartment membrane</location>
        <topology evidence="8">Single-pass type IV membrane protein</topology>
    </subcellularLocation>
    <subcellularLocation>
        <location evidence="9">Vacuole membrane</location>
        <topology evidence="9">Single-pass type IV membrane protein</topology>
    </subcellularLocation>
</comment>
<dbReference type="FunFam" id="3.30.450.50:FF:000008">
    <property type="entry name" value="Vesicle-associated membrane protein 711"/>
    <property type="match status" value="1"/>
</dbReference>
<dbReference type="InterPro" id="IPR010908">
    <property type="entry name" value="Longin_dom"/>
</dbReference>
<dbReference type="GO" id="GO:0005774">
    <property type="term" value="C:vacuolar membrane"/>
    <property type="evidence" value="ECO:0007669"/>
    <property type="project" value="UniProtKB-SubCell"/>
</dbReference>
<dbReference type="PROSITE" id="PS00417">
    <property type="entry name" value="SYNAPTOBREVIN"/>
    <property type="match status" value="1"/>
</dbReference>
<evidence type="ECO:0008006" key="17">
    <source>
        <dbReference type="Google" id="ProtNLM"/>
    </source>
</evidence>
<dbReference type="SUPFAM" id="SSF58038">
    <property type="entry name" value="SNARE fusion complex"/>
    <property type="match status" value="1"/>
</dbReference>
<keyword evidence="12" id="KW-0732">Signal</keyword>
<feature type="chain" id="PRO_5043030309" description="Vesicle-associated membrane protein 7" evidence="12">
    <location>
        <begin position="17"/>
        <end position="219"/>
    </location>
</feature>
<accession>A0AAP0HCT2</accession>
<evidence type="ECO:0000256" key="6">
    <source>
        <dbReference type="ARBA" id="ARBA00023136"/>
    </source>
</evidence>
<evidence type="ECO:0000256" key="2">
    <source>
        <dbReference type="ARBA" id="ARBA00022448"/>
    </source>
</evidence>
<comment type="similarity">
    <text evidence="1">Belongs to the synaptobrevin family.</text>
</comment>
<evidence type="ECO:0000256" key="8">
    <source>
        <dbReference type="ARBA" id="ARBA00060376"/>
    </source>
</evidence>
<evidence type="ECO:0000259" key="14">
    <source>
        <dbReference type="PROSITE" id="PS50892"/>
    </source>
</evidence>
<comment type="caution">
    <text evidence="15">The sequence shown here is derived from an EMBL/GenBank/DDBJ whole genome shotgun (WGS) entry which is preliminary data.</text>
</comment>
<comment type="function">
    <text evidence="7">Involved in the targeting and/or fusion of transport vesicles to their target membrane.</text>
</comment>
<feature type="domain" description="V-SNARE coiled-coil homology" evidence="14">
    <location>
        <begin position="126"/>
        <end position="186"/>
    </location>
</feature>
<feature type="signal peptide" evidence="12">
    <location>
        <begin position="1"/>
        <end position="16"/>
    </location>
</feature>
<keyword evidence="2" id="KW-0813">Transport</keyword>
<dbReference type="InterPro" id="IPR042855">
    <property type="entry name" value="V_SNARE_CC"/>
</dbReference>
<gene>
    <name evidence="15" type="ORF">SSX86_001656</name>
</gene>
<evidence type="ECO:0000313" key="15">
    <source>
        <dbReference type="EMBL" id="KAK9079981.1"/>
    </source>
</evidence>
<dbReference type="EMBL" id="JBCNJP010000003">
    <property type="protein sequence ID" value="KAK9079981.1"/>
    <property type="molecule type" value="Genomic_DNA"/>
</dbReference>
<dbReference type="Pfam" id="PF13774">
    <property type="entry name" value="Longin"/>
    <property type="match status" value="1"/>
</dbReference>
<keyword evidence="6 11" id="KW-0472">Membrane</keyword>
<dbReference type="InterPro" id="IPR051097">
    <property type="entry name" value="Synaptobrevin-like_transport"/>
</dbReference>
<reference evidence="15 16" key="1">
    <citation type="submission" date="2024-04" db="EMBL/GenBank/DDBJ databases">
        <title>The reference genome of an endangered Asteraceae, Deinandra increscens subsp. villosa, native to the Central Coast of California.</title>
        <authorList>
            <person name="Guilliams M."/>
            <person name="Hasenstab-Lehman K."/>
            <person name="Meyer R."/>
            <person name="Mcevoy S."/>
        </authorList>
    </citation>
    <scope>NUCLEOTIDE SEQUENCE [LARGE SCALE GENOMIC DNA]</scope>
    <source>
        <tissue evidence="15">Leaf</tissue>
    </source>
</reference>
<sequence>MAILYTLVARGSVVLAEFSGTPTNASTVARQILEKTPGNNDMNVSYSQDRYIFHVKRTDGLTVLCMADDVAGRRIPFAFLEDIHQRFVRTYGRAVLSAQAYGMNDEFSRVLSQQMEYYSNDPNADRINRLKGEMGQVRTVMIENIDKVLDRGDRLELLVDKTATMQTNTLRFRKQTRRFRSTVWWRNVKLTIVLILLILVIAYVVSAFVCHGLTLPSCL</sequence>
<keyword evidence="4" id="KW-0653">Protein transport</keyword>
<feature type="domain" description="Longin" evidence="13">
    <location>
        <begin position="7"/>
        <end position="111"/>
    </location>
</feature>
<evidence type="ECO:0000256" key="7">
    <source>
        <dbReference type="ARBA" id="ARBA00037493"/>
    </source>
</evidence>